<dbReference type="PROSITE" id="PS51007">
    <property type="entry name" value="CYTC"/>
    <property type="match status" value="1"/>
</dbReference>
<dbReference type="AlphaFoldDB" id="A0A1J6VX87"/>
<dbReference type="RefSeq" id="WP_071619567.1">
    <property type="nucleotide sequence ID" value="NZ_MINN01000106.1"/>
</dbReference>
<dbReference type="NCBIfam" id="TIGR02866">
    <property type="entry name" value="CoxB"/>
    <property type="match status" value="1"/>
</dbReference>
<dbReference type="GO" id="GO:0016491">
    <property type="term" value="F:oxidoreductase activity"/>
    <property type="evidence" value="ECO:0007669"/>
    <property type="project" value="InterPro"/>
</dbReference>
<evidence type="ECO:0000256" key="3">
    <source>
        <dbReference type="ARBA" id="ARBA00022448"/>
    </source>
</evidence>
<keyword evidence="11 16" id="KW-0408">Iron</keyword>
<dbReference type="InterPro" id="IPR034236">
    <property type="entry name" value="CuRO_CcO_Caa3_II"/>
</dbReference>
<dbReference type="PROSITE" id="PS00078">
    <property type="entry name" value="COX2"/>
    <property type="match status" value="1"/>
</dbReference>
<dbReference type="Gene3D" id="1.10.287.90">
    <property type="match status" value="1"/>
</dbReference>
<dbReference type="GO" id="GO:0005507">
    <property type="term" value="F:copper ion binding"/>
    <property type="evidence" value="ECO:0007669"/>
    <property type="project" value="InterPro"/>
</dbReference>
<comment type="subcellular location">
    <subcellularLocation>
        <location evidence="17">Cell membrane</location>
        <topology evidence="17">Multi-pass membrane protein</topology>
    </subcellularLocation>
    <subcellularLocation>
        <location evidence="1">Membrane</location>
        <topology evidence="1">Multi-pass membrane protein</topology>
    </subcellularLocation>
</comment>
<dbReference type="PRINTS" id="PR01166">
    <property type="entry name" value="CYCOXIDASEII"/>
</dbReference>
<evidence type="ECO:0000256" key="11">
    <source>
        <dbReference type="ARBA" id="ARBA00023004"/>
    </source>
</evidence>
<dbReference type="EMBL" id="MINN01000106">
    <property type="protein sequence ID" value="OIU70438.1"/>
    <property type="molecule type" value="Genomic_DNA"/>
</dbReference>
<feature type="domain" description="Cytochrome oxidase subunit II copper A binding" evidence="20">
    <location>
        <begin position="119"/>
        <end position="233"/>
    </location>
</feature>
<evidence type="ECO:0000259" key="21">
    <source>
        <dbReference type="PROSITE" id="PS50999"/>
    </source>
</evidence>
<keyword evidence="10 19" id="KW-1133">Transmembrane helix</keyword>
<dbReference type="InterPro" id="IPR036909">
    <property type="entry name" value="Cyt_c-like_dom_sf"/>
</dbReference>
<dbReference type="Gene3D" id="2.60.40.420">
    <property type="entry name" value="Cupredoxins - blue copper proteins"/>
    <property type="match status" value="1"/>
</dbReference>
<feature type="domain" description="Cytochrome oxidase subunit II transmembrane region profile" evidence="21">
    <location>
        <begin position="17"/>
        <end position="115"/>
    </location>
</feature>
<keyword evidence="3 17" id="KW-0813">Transport</keyword>
<sequence>MKRVLSSPVLFFTVLMLSGCSSLQVLDPKGPVAKLQENLFQLSIGIMLLVFITVFSMFVIFTWKYRETPDRRDVTPAYVKGNRKYEIAWTVFPIILLLILAVPTVQGTFSLSDSQEKEDGKMEITVTGHQYWWEINYGDAGITLSNEVWIPVDTPVVFKLKSDDVIHSFWVPQLGGKKDLNPGGTNPNRLTLHASETGVYEGKCAELCGASHSLMRFKVHAVSKEKYDEWISDKQEDSAPEADASDSYEKGKKLFTSNCLSCHADGYTEKRDGPNLAGIGRKDYIASVIPNSNENMKKWIKDPKSLKPGVKMPGFRDLSDEELEALADYLSNLK</sequence>
<dbReference type="PROSITE" id="PS50999">
    <property type="entry name" value="COX2_TM"/>
    <property type="match status" value="1"/>
</dbReference>
<comment type="similarity">
    <text evidence="2 17">Belongs to the cytochrome c oxidase subunit 2 family.</text>
</comment>
<comment type="catalytic activity">
    <reaction evidence="15 18">
        <text>4 Fe(II)-[cytochrome c] + O2 + 8 H(+)(in) = 4 Fe(III)-[cytochrome c] + 2 H2O + 4 H(+)(out)</text>
        <dbReference type="Rhea" id="RHEA:11436"/>
        <dbReference type="Rhea" id="RHEA-COMP:10350"/>
        <dbReference type="Rhea" id="RHEA-COMP:14399"/>
        <dbReference type="ChEBI" id="CHEBI:15377"/>
        <dbReference type="ChEBI" id="CHEBI:15378"/>
        <dbReference type="ChEBI" id="CHEBI:15379"/>
        <dbReference type="ChEBI" id="CHEBI:29033"/>
        <dbReference type="ChEBI" id="CHEBI:29034"/>
        <dbReference type="EC" id="7.1.1.9"/>
    </reaction>
</comment>
<dbReference type="InterPro" id="IPR036257">
    <property type="entry name" value="Cyt_c_oxidase_su2_TM_sf"/>
</dbReference>
<evidence type="ECO:0000256" key="2">
    <source>
        <dbReference type="ARBA" id="ARBA00007866"/>
    </source>
</evidence>
<evidence type="ECO:0000256" key="1">
    <source>
        <dbReference type="ARBA" id="ARBA00004141"/>
    </source>
</evidence>
<dbReference type="Pfam" id="PF00034">
    <property type="entry name" value="Cytochrom_C"/>
    <property type="match status" value="1"/>
</dbReference>
<dbReference type="SUPFAM" id="SSF49503">
    <property type="entry name" value="Cupredoxins"/>
    <property type="match status" value="1"/>
</dbReference>
<dbReference type="Pfam" id="PF02790">
    <property type="entry name" value="COX2_TM"/>
    <property type="match status" value="1"/>
</dbReference>
<keyword evidence="13 19" id="KW-0472">Membrane</keyword>
<keyword evidence="5 17" id="KW-0679">Respiratory chain</keyword>
<feature type="transmembrane region" description="Helical" evidence="19">
    <location>
        <begin position="87"/>
        <end position="105"/>
    </location>
</feature>
<dbReference type="InterPro" id="IPR011759">
    <property type="entry name" value="Cyt_c_oxidase_su2_TM_dom"/>
</dbReference>
<evidence type="ECO:0000259" key="22">
    <source>
        <dbReference type="PROSITE" id="PS51007"/>
    </source>
</evidence>
<keyword evidence="6 17" id="KW-0812">Transmembrane</keyword>
<dbReference type="GO" id="GO:0020037">
    <property type="term" value="F:heme binding"/>
    <property type="evidence" value="ECO:0007669"/>
    <property type="project" value="InterPro"/>
</dbReference>
<evidence type="ECO:0000256" key="6">
    <source>
        <dbReference type="ARBA" id="ARBA00022692"/>
    </source>
</evidence>
<dbReference type="CDD" id="cd04213">
    <property type="entry name" value="CuRO_CcO_Caa3_II"/>
    <property type="match status" value="1"/>
</dbReference>
<evidence type="ECO:0000256" key="13">
    <source>
        <dbReference type="ARBA" id="ARBA00023136"/>
    </source>
</evidence>
<keyword evidence="8" id="KW-1278">Translocase</keyword>
<dbReference type="InterPro" id="IPR009056">
    <property type="entry name" value="Cyt_c-like_dom"/>
</dbReference>
<evidence type="ECO:0000256" key="18">
    <source>
        <dbReference type="RuleBase" id="RU004024"/>
    </source>
</evidence>
<dbReference type="GO" id="GO:0005886">
    <property type="term" value="C:plasma membrane"/>
    <property type="evidence" value="ECO:0007669"/>
    <property type="project" value="UniProtKB-SubCell"/>
</dbReference>
<evidence type="ECO:0000256" key="17">
    <source>
        <dbReference type="RuleBase" id="RU000456"/>
    </source>
</evidence>
<evidence type="ECO:0000256" key="7">
    <source>
        <dbReference type="ARBA" id="ARBA00022723"/>
    </source>
</evidence>
<dbReference type="OrthoDB" id="9781261at2"/>
<evidence type="ECO:0000256" key="15">
    <source>
        <dbReference type="ARBA" id="ARBA00047816"/>
    </source>
</evidence>
<comment type="function">
    <text evidence="14 18">Subunits I and II form the functional core of the enzyme complex. Electrons originating in cytochrome c are transferred via heme a and Cu(A) to the binuclear center formed by heme a3 and Cu(B).</text>
</comment>
<accession>A0A1J6VX87</accession>
<comment type="caution">
    <text evidence="23">The sequence shown here is derived from an EMBL/GenBank/DDBJ whole genome shotgun (WGS) entry which is preliminary data.</text>
</comment>
<dbReference type="PANTHER" id="PTHR22888">
    <property type="entry name" value="CYTOCHROME C OXIDASE, SUBUNIT II"/>
    <property type="match status" value="1"/>
</dbReference>
<organism evidence="23 24">
    <name type="scientific">Rossellomorea aquimaris</name>
    <dbReference type="NCBI Taxonomy" id="189382"/>
    <lineage>
        <taxon>Bacteria</taxon>
        <taxon>Bacillati</taxon>
        <taxon>Bacillota</taxon>
        <taxon>Bacilli</taxon>
        <taxon>Bacillales</taxon>
        <taxon>Bacillaceae</taxon>
        <taxon>Rossellomorea</taxon>
    </lineage>
</organism>
<proteinExistence type="inferred from homology"/>
<evidence type="ECO:0000256" key="19">
    <source>
        <dbReference type="SAM" id="Phobius"/>
    </source>
</evidence>
<keyword evidence="7 16" id="KW-0479">Metal-binding</keyword>
<gene>
    <name evidence="23" type="ORF">BHE18_12050</name>
</gene>
<feature type="transmembrane region" description="Helical" evidence="19">
    <location>
        <begin position="39"/>
        <end position="63"/>
    </location>
</feature>
<dbReference type="PROSITE" id="PS50857">
    <property type="entry name" value="COX2_CUA"/>
    <property type="match status" value="1"/>
</dbReference>
<reference evidence="23 24" key="1">
    <citation type="submission" date="2016-09" db="EMBL/GenBank/DDBJ databases">
        <title>Bacillus aquimaris SAMM genome sequence reveals colonization and biosurfactant production capacities.</title>
        <authorList>
            <person name="Waghmode S.R."/>
            <person name="Suryavanshi M.V."/>
        </authorList>
    </citation>
    <scope>NUCLEOTIDE SEQUENCE [LARGE SCALE GENOMIC DNA]</scope>
    <source>
        <strain evidence="23 24">SAMM</strain>
    </source>
</reference>
<dbReference type="InterPro" id="IPR045187">
    <property type="entry name" value="CcO_II"/>
</dbReference>
<evidence type="ECO:0000259" key="20">
    <source>
        <dbReference type="PROSITE" id="PS50857"/>
    </source>
</evidence>
<dbReference type="SUPFAM" id="SSF81464">
    <property type="entry name" value="Cytochrome c oxidase subunit II-like, transmembrane region"/>
    <property type="match status" value="1"/>
</dbReference>
<evidence type="ECO:0000313" key="24">
    <source>
        <dbReference type="Proteomes" id="UP000182062"/>
    </source>
</evidence>
<keyword evidence="24" id="KW-1185">Reference proteome</keyword>
<keyword evidence="9 17" id="KW-0249">Electron transport</keyword>
<keyword evidence="4 16" id="KW-0349">Heme</keyword>
<evidence type="ECO:0000313" key="23">
    <source>
        <dbReference type="EMBL" id="OIU70438.1"/>
    </source>
</evidence>
<evidence type="ECO:0000256" key="4">
    <source>
        <dbReference type="ARBA" id="ARBA00022617"/>
    </source>
</evidence>
<evidence type="ECO:0000256" key="8">
    <source>
        <dbReference type="ARBA" id="ARBA00022967"/>
    </source>
</evidence>
<dbReference type="InterPro" id="IPR001505">
    <property type="entry name" value="Copper_CuA"/>
</dbReference>
<name>A0A1J6VX87_9BACI</name>
<dbReference type="GO" id="GO:0042773">
    <property type="term" value="P:ATP synthesis coupled electron transport"/>
    <property type="evidence" value="ECO:0007669"/>
    <property type="project" value="TreeGrafter"/>
</dbReference>
<dbReference type="InterPro" id="IPR008972">
    <property type="entry name" value="Cupredoxin"/>
</dbReference>
<keyword evidence="12 18" id="KW-0186">Copper</keyword>
<dbReference type="InterPro" id="IPR002429">
    <property type="entry name" value="CcO_II-like_C"/>
</dbReference>
<feature type="domain" description="Cytochrome c" evidence="22">
    <location>
        <begin position="246"/>
        <end position="334"/>
    </location>
</feature>
<dbReference type="Pfam" id="PF00116">
    <property type="entry name" value="COX2"/>
    <property type="match status" value="1"/>
</dbReference>
<evidence type="ECO:0000256" key="16">
    <source>
        <dbReference type="PROSITE-ProRule" id="PRU00433"/>
    </source>
</evidence>
<protein>
    <recommendedName>
        <fullName evidence="18">Cytochrome c oxidase subunit 2</fullName>
        <ecNumber evidence="18">7.1.1.9</ecNumber>
    </recommendedName>
</protein>
<comment type="cofactor">
    <cofactor evidence="18">
        <name>Cu cation</name>
        <dbReference type="ChEBI" id="CHEBI:23378"/>
    </cofactor>
    <text evidence="18">Binds a copper A center.</text>
</comment>
<dbReference type="SUPFAM" id="SSF46626">
    <property type="entry name" value="Cytochrome c"/>
    <property type="match status" value="1"/>
</dbReference>
<dbReference type="PANTHER" id="PTHR22888:SF18">
    <property type="entry name" value="CYTOCHROME BO(3) UBIQUINOL OXIDASE SUBUNIT 2"/>
    <property type="match status" value="1"/>
</dbReference>
<evidence type="ECO:0000256" key="5">
    <source>
        <dbReference type="ARBA" id="ARBA00022660"/>
    </source>
</evidence>
<dbReference type="EC" id="7.1.1.9" evidence="18"/>
<dbReference type="GO" id="GO:0004129">
    <property type="term" value="F:cytochrome-c oxidase activity"/>
    <property type="evidence" value="ECO:0007669"/>
    <property type="project" value="UniProtKB-EC"/>
</dbReference>
<evidence type="ECO:0000256" key="14">
    <source>
        <dbReference type="ARBA" id="ARBA00024688"/>
    </source>
</evidence>
<evidence type="ECO:0000256" key="12">
    <source>
        <dbReference type="ARBA" id="ARBA00023008"/>
    </source>
</evidence>
<evidence type="ECO:0000256" key="10">
    <source>
        <dbReference type="ARBA" id="ARBA00022989"/>
    </source>
</evidence>
<evidence type="ECO:0000256" key="9">
    <source>
        <dbReference type="ARBA" id="ARBA00022982"/>
    </source>
</evidence>
<dbReference type="InterPro" id="IPR014222">
    <property type="entry name" value="Cyt_c_oxidase_su2"/>
</dbReference>
<dbReference type="Proteomes" id="UP000182062">
    <property type="component" value="Unassembled WGS sequence"/>
</dbReference>
<dbReference type="PROSITE" id="PS51257">
    <property type="entry name" value="PROKAR_LIPOPROTEIN"/>
    <property type="match status" value="1"/>
</dbReference>